<organism evidence="2 3">
    <name type="scientific">Kordiimonas lipolytica</name>
    <dbReference type="NCBI Taxonomy" id="1662421"/>
    <lineage>
        <taxon>Bacteria</taxon>
        <taxon>Pseudomonadati</taxon>
        <taxon>Pseudomonadota</taxon>
        <taxon>Alphaproteobacteria</taxon>
        <taxon>Kordiimonadales</taxon>
        <taxon>Kordiimonadaceae</taxon>
        <taxon>Kordiimonas</taxon>
    </lineage>
</organism>
<accession>A0ABV8U9Q7</accession>
<evidence type="ECO:0000256" key="1">
    <source>
        <dbReference type="SAM" id="Phobius"/>
    </source>
</evidence>
<name>A0ABV8U9Q7_9PROT</name>
<dbReference type="Proteomes" id="UP001595776">
    <property type="component" value="Unassembled WGS sequence"/>
</dbReference>
<keyword evidence="1" id="KW-0812">Transmembrane</keyword>
<protein>
    <submittedName>
        <fullName evidence="2">Uncharacterized protein</fullName>
    </submittedName>
</protein>
<feature type="transmembrane region" description="Helical" evidence="1">
    <location>
        <begin position="120"/>
        <end position="144"/>
    </location>
</feature>
<keyword evidence="3" id="KW-1185">Reference proteome</keyword>
<evidence type="ECO:0000313" key="3">
    <source>
        <dbReference type="Proteomes" id="UP001595776"/>
    </source>
</evidence>
<keyword evidence="1" id="KW-0472">Membrane</keyword>
<evidence type="ECO:0000313" key="2">
    <source>
        <dbReference type="EMBL" id="MFC4347516.1"/>
    </source>
</evidence>
<reference evidence="3" key="1">
    <citation type="journal article" date="2019" name="Int. J. Syst. Evol. Microbiol.">
        <title>The Global Catalogue of Microorganisms (GCM) 10K type strain sequencing project: providing services to taxonomists for standard genome sequencing and annotation.</title>
        <authorList>
            <consortium name="The Broad Institute Genomics Platform"/>
            <consortium name="The Broad Institute Genome Sequencing Center for Infectious Disease"/>
            <person name="Wu L."/>
            <person name="Ma J."/>
        </authorList>
    </citation>
    <scope>NUCLEOTIDE SEQUENCE [LARGE SCALE GENOMIC DNA]</scope>
    <source>
        <strain evidence="3">CGMCC 1.15304</strain>
    </source>
</reference>
<feature type="transmembrane region" description="Helical" evidence="1">
    <location>
        <begin position="7"/>
        <end position="28"/>
    </location>
</feature>
<comment type="caution">
    <text evidence="2">The sequence shown here is derived from an EMBL/GenBank/DDBJ whole genome shotgun (WGS) entry which is preliminary data.</text>
</comment>
<feature type="transmembrane region" description="Helical" evidence="1">
    <location>
        <begin position="48"/>
        <end position="67"/>
    </location>
</feature>
<feature type="transmembrane region" description="Helical" evidence="1">
    <location>
        <begin position="79"/>
        <end position="100"/>
    </location>
</feature>
<proteinExistence type="predicted"/>
<keyword evidence="1" id="KW-1133">Transmembrane helix</keyword>
<dbReference type="RefSeq" id="WP_156432085.1">
    <property type="nucleotide sequence ID" value="NZ_JBHSCR010000003.1"/>
</dbReference>
<sequence length="155" mass="16801">MSRIRFGLMAVLMVRGLLAIGTPLLMFLTGAQQFLERFLEPEVTGASFGLKLFAAIFALFCLCVLPFAYRYAISGRLTFLRCVLLGAVGATVPTATLAAGRMLQLDPASFDINFPLSTSSFAFVFGTISGVLFWMFGAVAAMLLPDFSNFSKDEV</sequence>
<gene>
    <name evidence="2" type="ORF">ACFO5Q_06620</name>
</gene>
<dbReference type="EMBL" id="JBHSCR010000003">
    <property type="protein sequence ID" value="MFC4347516.1"/>
    <property type="molecule type" value="Genomic_DNA"/>
</dbReference>